<dbReference type="Proteomes" id="UP001230188">
    <property type="component" value="Unassembled WGS sequence"/>
</dbReference>
<comment type="caution">
    <text evidence="1">The sequence shown here is derived from an EMBL/GenBank/DDBJ whole genome shotgun (WGS) entry which is preliminary data.</text>
</comment>
<sequence length="321" mass="33597">MVALTAGTNFSCANDNLCATYHYTAAGNAAGDVAAEGYVSASGDTYAASDCLSRVLIQRSELVTLDKVAVTVVERDGSYYATIDLRANPEGTTVSSSTVSGSLPSDDWTLAEYDNTTVDVIAAYPWDADLMALAGNASYLDDNNNNLSGLCADGDALGAVYVTTAYYDTITGYPAYCAAQFGSDCAGLLATVFFQTDDAGFAYSNSHQKTGYGDAATHNPPIIHALPRSHDRTDHCVDGGAERGANKCTLEPTDEPTNRTANARAVASSLVRTNGLAVAFAQRASECVAVCRADGVSVGRAYQRADRCANRSVDRAAFGRA</sequence>
<name>A0AAD7XGD6_9STRA</name>
<dbReference type="EMBL" id="JAQMWT010000524">
    <property type="protein sequence ID" value="KAJ8600387.1"/>
    <property type="molecule type" value="Genomic_DNA"/>
</dbReference>
<reference evidence="1" key="1">
    <citation type="submission" date="2023-01" db="EMBL/GenBank/DDBJ databases">
        <title>Metagenome sequencing of chrysophaentin producing Chrysophaeum taylorii.</title>
        <authorList>
            <person name="Davison J."/>
            <person name="Bewley C."/>
        </authorList>
    </citation>
    <scope>NUCLEOTIDE SEQUENCE</scope>
    <source>
        <strain evidence="1">NIES-1699</strain>
    </source>
</reference>
<accession>A0AAD7XGD6</accession>
<protein>
    <submittedName>
        <fullName evidence="1">Uncharacterized protein</fullName>
    </submittedName>
</protein>
<dbReference type="AlphaFoldDB" id="A0AAD7XGD6"/>
<organism evidence="1 2">
    <name type="scientific">Chrysophaeum taylorii</name>
    <dbReference type="NCBI Taxonomy" id="2483200"/>
    <lineage>
        <taxon>Eukaryota</taxon>
        <taxon>Sar</taxon>
        <taxon>Stramenopiles</taxon>
        <taxon>Ochrophyta</taxon>
        <taxon>Pelagophyceae</taxon>
        <taxon>Pelagomonadales</taxon>
        <taxon>Pelagomonadaceae</taxon>
        <taxon>Chrysophaeum</taxon>
    </lineage>
</organism>
<proteinExistence type="predicted"/>
<evidence type="ECO:0000313" key="1">
    <source>
        <dbReference type="EMBL" id="KAJ8600387.1"/>
    </source>
</evidence>
<gene>
    <name evidence="1" type="ORF">CTAYLR_000739</name>
</gene>
<evidence type="ECO:0000313" key="2">
    <source>
        <dbReference type="Proteomes" id="UP001230188"/>
    </source>
</evidence>
<keyword evidence="2" id="KW-1185">Reference proteome</keyword>